<keyword evidence="1" id="KW-0472">Membrane</keyword>
<feature type="transmembrane region" description="Helical" evidence="1">
    <location>
        <begin position="12"/>
        <end position="36"/>
    </location>
</feature>
<dbReference type="AlphaFoldDB" id="A0AAD1XM39"/>
<keyword evidence="3" id="KW-1185">Reference proteome</keyword>
<feature type="transmembrane region" description="Helical" evidence="1">
    <location>
        <begin position="169"/>
        <end position="191"/>
    </location>
</feature>
<sequence>METKVSINNCKGYVIMMMVYSCLGVLTLLFQLWYSVRFFKFYGFKHKLTSMFMVFLTLSIICDITYGVSQVVIRYSDGCDEIKHSCVYYWTNWKNYFMYMNTIIVLSFTYISQILRFKNRGRSKKRVYNIMLWTTMLAILLICAIIFLIDGIKECRKDPDKTTLFTSGIIVVTGIHMVTGFFFMITLFYFYKVLKSVDESHHETTLSNKLKWRLAISVTVIVVVFETRSSMILARSINDFLENWTNDSMKNNGTLYVIYSFCYYCILSLIPTMVQIYLIKLSLSTTPRVSVGVDEYHGQSEPLIPNNFEMHSSQESESIRTVDFMELNYNTS</sequence>
<feature type="transmembrane region" description="Helical" evidence="1">
    <location>
        <begin position="212"/>
        <end position="234"/>
    </location>
</feature>
<keyword evidence="1" id="KW-1133">Transmembrane helix</keyword>
<feature type="transmembrane region" description="Helical" evidence="1">
    <location>
        <begin position="48"/>
        <end position="68"/>
    </location>
</feature>
<evidence type="ECO:0000313" key="3">
    <source>
        <dbReference type="Proteomes" id="UP001295684"/>
    </source>
</evidence>
<accession>A0AAD1XM39</accession>
<dbReference type="EMBL" id="CAMPGE010016670">
    <property type="protein sequence ID" value="CAI2375213.1"/>
    <property type="molecule type" value="Genomic_DNA"/>
</dbReference>
<keyword evidence="1" id="KW-0812">Transmembrane</keyword>
<feature type="transmembrane region" description="Helical" evidence="1">
    <location>
        <begin position="96"/>
        <end position="115"/>
    </location>
</feature>
<feature type="transmembrane region" description="Helical" evidence="1">
    <location>
        <begin position="127"/>
        <end position="149"/>
    </location>
</feature>
<name>A0AAD1XM39_EUPCR</name>
<comment type="caution">
    <text evidence="2">The sequence shown here is derived from an EMBL/GenBank/DDBJ whole genome shotgun (WGS) entry which is preliminary data.</text>
</comment>
<protein>
    <submittedName>
        <fullName evidence="2">Uncharacterized protein</fullName>
    </submittedName>
</protein>
<evidence type="ECO:0000313" key="2">
    <source>
        <dbReference type="EMBL" id="CAI2375213.1"/>
    </source>
</evidence>
<feature type="transmembrane region" description="Helical" evidence="1">
    <location>
        <begin position="254"/>
        <end position="278"/>
    </location>
</feature>
<organism evidence="2 3">
    <name type="scientific">Euplotes crassus</name>
    <dbReference type="NCBI Taxonomy" id="5936"/>
    <lineage>
        <taxon>Eukaryota</taxon>
        <taxon>Sar</taxon>
        <taxon>Alveolata</taxon>
        <taxon>Ciliophora</taxon>
        <taxon>Intramacronucleata</taxon>
        <taxon>Spirotrichea</taxon>
        <taxon>Hypotrichia</taxon>
        <taxon>Euplotida</taxon>
        <taxon>Euplotidae</taxon>
        <taxon>Moneuplotes</taxon>
    </lineage>
</organism>
<gene>
    <name evidence="2" type="ORF">ECRASSUSDP1_LOCUS16573</name>
</gene>
<reference evidence="2" key="1">
    <citation type="submission" date="2023-07" db="EMBL/GenBank/DDBJ databases">
        <authorList>
            <consortium name="AG Swart"/>
            <person name="Singh M."/>
            <person name="Singh A."/>
            <person name="Seah K."/>
            <person name="Emmerich C."/>
        </authorList>
    </citation>
    <scope>NUCLEOTIDE SEQUENCE</scope>
    <source>
        <strain evidence="2">DP1</strain>
    </source>
</reference>
<evidence type="ECO:0000256" key="1">
    <source>
        <dbReference type="SAM" id="Phobius"/>
    </source>
</evidence>
<dbReference type="Proteomes" id="UP001295684">
    <property type="component" value="Unassembled WGS sequence"/>
</dbReference>
<proteinExistence type="predicted"/>
<dbReference type="PROSITE" id="PS51257">
    <property type="entry name" value="PROKAR_LIPOPROTEIN"/>
    <property type="match status" value="1"/>
</dbReference>